<dbReference type="GeneID" id="110773702"/>
<evidence type="ECO:0000256" key="7">
    <source>
        <dbReference type="ARBA" id="ARBA00022989"/>
    </source>
</evidence>
<feature type="transmembrane region" description="Helical" evidence="14">
    <location>
        <begin position="6"/>
        <end position="24"/>
    </location>
</feature>
<evidence type="ECO:0000256" key="9">
    <source>
        <dbReference type="ARBA" id="ARBA00023004"/>
    </source>
</evidence>
<dbReference type="InterPro" id="IPR002401">
    <property type="entry name" value="Cyt_P450_E_grp-I"/>
</dbReference>
<dbReference type="GO" id="GO:0020037">
    <property type="term" value="F:heme binding"/>
    <property type="evidence" value="ECO:0007669"/>
    <property type="project" value="InterPro"/>
</dbReference>
<evidence type="ECO:0000256" key="4">
    <source>
        <dbReference type="ARBA" id="ARBA00022617"/>
    </source>
</evidence>
<evidence type="ECO:0000256" key="10">
    <source>
        <dbReference type="ARBA" id="ARBA00023033"/>
    </source>
</evidence>
<dbReference type="InterPro" id="IPR052306">
    <property type="entry name" value="CYP450_71D"/>
</dbReference>
<dbReference type="PRINTS" id="PR00385">
    <property type="entry name" value="P450"/>
</dbReference>
<organism evidence="15 16">
    <name type="scientific">Prunus avium</name>
    <name type="common">Cherry</name>
    <name type="synonym">Cerasus avium</name>
    <dbReference type="NCBI Taxonomy" id="42229"/>
    <lineage>
        <taxon>Eukaryota</taxon>
        <taxon>Viridiplantae</taxon>
        <taxon>Streptophyta</taxon>
        <taxon>Embryophyta</taxon>
        <taxon>Tracheophyta</taxon>
        <taxon>Spermatophyta</taxon>
        <taxon>Magnoliopsida</taxon>
        <taxon>eudicotyledons</taxon>
        <taxon>Gunneridae</taxon>
        <taxon>Pentapetalae</taxon>
        <taxon>rosids</taxon>
        <taxon>fabids</taxon>
        <taxon>Rosales</taxon>
        <taxon>Rosaceae</taxon>
        <taxon>Amygdaloideae</taxon>
        <taxon>Amygdaleae</taxon>
        <taxon>Prunus</taxon>
    </lineage>
</organism>
<dbReference type="Gene3D" id="1.10.630.10">
    <property type="entry name" value="Cytochrome P450"/>
    <property type="match status" value="1"/>
</dbReference>
<name>A0A6P5U3L8_PRUAV</name>
<dbReference type="RefSeq" id="XP_021833917.1">
    <property type="nucleotide sequence ID" value="XM_021978225.1"/>
</dbReference>
<evidence type="ECO:0000256" key="8">
    <source>
        <dbReference type="ARBA" id="ARBA00023002"/>
    </source>
</evidence>
<comment type="cofactor">
    <cofactor evidence="1 12">
        <name>heme</name>
        <dbReference type="ChEBI" id="CHEBI:30413"/>
    </cofactor>
</comment>
<keyword evidence="8 13" id="KW-0560">Oxidoreductase</keyword>
<dbReference type="GO" id="GO:0016020">
    <property type="term" value="C:membrane"/>
    <property type="evidence" value="ECO:0007669"/>
    <property type="project" value="UniProtKB-SubCell"/>
</dbReference>
<protein>
    <submittedName>
        <fullName evidence="16">Premnaspirodiene oxygenase-like isoform X1</fullName>
    </submittedName>
</protein>
<evidence type="ECO:0000256" key="1">
    <source>
        <dbReference type="ARBA" id="ARBA00001971"/>
    </source>
</evidence>
<evidence type="ECO:0000313" key="15">
    <source>
        <dbReference type="Proteomes" id="UP000515124"/>
    </source>
</evidence>
<evidence type="ECO:0000313" key="16">
    <source>
        <dbReference type="RefSeq" id="XP_021833917.1"/>
    </source>
</evidence>
<dbReference type="SUPFAM" id="SSF48264">
    <property type="entry name" value="Cytochrome P450"/>
    <property type="match status" value="1"/>
</dbReference>
<dbReference type="GO" id="GO:0004497">
    <property type="term" value="F:monooxygenase activity"/>
    <property type="evidence" value="ECO:0007669"/>
    <property type="project" value="UniProtKB-KW"/>
</dbReference>
<evidence type="ECO:0000256" key="3">
    <source>
        <dbReference type="ARBA" id="ARBA00010617"/>
    </source>
</evidence>
<dbReference type="PROSITE" id="PS00086">
    <property type="entry name" value="CYTOCHROME_P450"/>
    <property type="match status" value="1"/>
</dbReference>
<reference evidence="16" key="1">
    <citation type="submission" date="2025-08" db="UniProtKB">
        <authorList>
            <consortium name="RefSeq"/>
        </authorList>
    </citation>
    <scope>IDENTIFICATION</scope>
</reference>
<dbReference type="GO" id="GO:0016705">
    <property type="term" value="F:oxidoreductase activity, acting on paired donors, with incorporation or reduction of molecular oxygen"/>
    <property type="evidence" value="ECO:0007669"/>
    <property type="project" value="InterPro"/>
</dbReference>
<evidence type="ECO:0000256" key="5">
    <source>
        <dbReference type="ARBA" id="ARBA00022692"/>
    </source>
</evidence>
<dbReference type="CDD" id="cd11072">
    <property type="entry name" value="CYP71-like"/>
    <property type="match status" value="1"/>
</dbReference>
<comment type="similarity">
    <text evidence="3 13">Belongs to the cytochrome P450 family.</text>
</comment>
<keyword evidence="5 14" id="KW-0812">Transmembrane</keyword>
<keyword evidence="9 12" id="KW-0408">Iron</keyword>
<dbReference type="Pfam" id="PF00067">
    <property type="entry name" value="p450"/>
    <property type="match status" value="1"/>
</dbReference>
<dbReference type="InterPro" id="IPR017972">
    <property type="entry name" value="Cyt_P450_CS"/>
</dbReference>
<proteinExistence type="inferred from homology"/>
<evidence type="ECO:0000256" key="12">
    <source>
        <dbReference type="PIRSR" id="PIRSR602401-1"/>
    </source>
</evidence>
<dbReference type="KEGG" id="pavi:110773702"/>
<evidence type="ECO:0000256" key="6">
    <source>
        <dbReference type="ARBA" id="ARBA00022723"/>
    </source>
</evidence>
<dbReference type="Proteomes" id="UP000515124">
    <property type="component" value="Unplaced"/>
</dbReference>
<keyword evidence="11 14" id="KW-0472">Membrane</keyword>
<dbReference type="Gramene" id="Pav_sc0002974.1_g150.1.br:mrna">
    <property type="protein sequence ID" value="Pav_sc0002974.1_g150.1.br:mrna"/>
    <property type="gene ID" value="Pav_sc0002974.1_g150.1.br"/>
</dbReference>
<evidence type="ECO:0000256" key="14">
    <source>
        <dbReference type="SAM" id="Phobius"/>
    </source>
</evidence>
<dbReference type="PRINTS" id="PR00463">
    <property type="entry name" value="EP450I"/>
</dbReference>
<dbReference type="InterPro" id="IPR036396">
    <property type="entry name" value="Cyt_P450_sf"/>
</dbReference>
<dbReference type="AlphaFoldDB" id="A0A6P5U3L8"/>
<gene>
    <name evidence="16" type="primary">LOC110773702</name>
</gene>
<dbReference type="GO" id="GO:0005506">
    <property type="term" value="F:iron ion binding"/>
    <property type="evidence" value="ECO:0007669"/>
    <property type="project" value="InterPro"/>
</dbReference>
<accession>A0A6P5U3L8</accession>
<keyword evidence="7 14" id="KW-1133">Transmembrane helix</keyword>
<evidence type="ECO:0000256" key="13">
    <source>
        <dbReference type="RuleBase" id="RU000461"/>
    </source>
</evidence>
<comment type="subcellular location">
    <subcellularLocation>
        <location evidence="2">Membrane</location>
        <topology evidence="2">Single-pass membrane protein</topology>
    </subcellularLocation>
</comment>
<dbReference type="PANTHER" id="PTHR47953:SF19">
    <property type="entry name" value="OS06G0641600 PROTEIN"/>
    <property type="match status" value="1"/>
</dbReference>
<keyword evidence="6 12" id="KW-0479">Metal-binding</keyword>
<keyword evidence="4 12" id="KW-0349">Heme</keyword>
<dbReference type="PANTHER" id="PTHR47953">
    <property type="entry name" value="OS08G0105600 PROTEIN"/>
    <property type="match status" value="1"/>
</dbReference>
<sequence length="512" mass="57450">MEFQFPSGSLPTLFTIFLFIFMILKICKRHRTKNSNLKLPPGPRKLPIIGNMHQLVGSLPHHTLRDLAKIYGPLMHLQLGEVSAVVVSAPETAKEIMRTHDSIFSYRPLLLAPDIISYGGSGIAFAPYGDYWRQMRKICGSVLLNSKRVDSFQSIRDEEVSDLLKFISSNIGLPINLGEKIFSMTYGITARVAFGNKCKDQVQEELITAVREGAEATGGFEVADVFPSTKILQVISGKRPKLEKIHRKIDMILDNIVKEHKASKEEAENTGKDKANDLLGVLLNLQEHGELEVPLTMNNIKAVLLDIFTAGSETSSSTVEWAMSEMLNTPRVMKKAQAEVRQVFRTKGNVEETGLQELKFLKAVIKETLRVHPPIPLLLPKECSESCEIDGYGIPVKTKVIVNAWAIGRDSKYWTEAETFCPERFLDSSVDFRGTNFEFIPFGAGRRICPGITFAIPNIELPLAQLLYHFDWKLPNGMKQEGLDMTETFGVTVRKKEELHLIPTPYHLEPNA</sequence>
<dbReference type="SMR" id="A0A6P5U3L8"/>
<keyword evidence="10 13" id="KW-0503">Monooxygenase</keyword>
<evidence type="ECO:0000256" key="2">
    <source>
        <dbReference type="ARBA" id="ARBA00004167"/>
    </source>
</evidence>
<evidence type="ECO:0000256" key="11">
    <source>
        <dbReference type="ARBA" id="ARBA00023136"/>
    </source>
</evidence>
<keyword evidence="15" id="KW-1185">Reference proteome</keyword>
<dbReference type="InterPro" id="IPR001128">
    <property type="entry name" value="Cyt_P450"/>
</dbReference>
<dbReference type="FunFam" id="1.10.630.10:FF:000008">
    <property type="entry name" value="Cytochrome P450 71D8"/>
    <property type="match status" value="1"/>
</dbReference>
<feature type="binding site" description="axial binding residue" evidence="12">
    <location>
        <position position="449"/>
    </location>
    <ligand>
        <name>heme</name>
        <dbReference type="ChEBI" id="CHEBI:30413"/>
    </ligand>
    <ligandPart>
        <name>Fe</name>
        <dbReference type="ChEBI" id="CHEBI:18248"/>
    </ligandPart>
</feature>